<protein>
    <submittedName>
        <fullName evidence="1">Uncharacterized protein</fullName>
    </submittedName>
</protein>
<name>M6YKP3_9LEPT</name>
<reference evidence="1 2" key="1">
    <citation type="submission" date="2013-01" db="EMBL/GenBank/DDBJ databases">
        <authorList>
            <person name="Harkins D.M."/>
            <person name="Durkin A.S."/>
            <person name="Brinkac L.M."/>
            <person name="Haft D.H."/>
            <person name="Selengut J.D."/>
            <person name="Sanka R."/>
            <person name="DePew J."/>
            <person name="Purushe J."/>
            <person name="Whelen A.C."/>
            <person name="Vinetz J.M."/>
            <person name="Sutton G.G."/>
            <person name="Nierman W.C."/>
            <person name="Fouts D.E."/>
        </authorList>
    </citation>
    <scope>NUCLEOTIDE SEQUENCE [LARGE SCALE GENOMIC DNA]</scope>
    <source>
        <strain evidence="1 2">2001034031</strain>
    </source>
</reference>
<dbReference type="Proteomes" id="UP000012138">
    <property type="component" value="Unassembled WGS sequence"/>
</dbReference>
<dbReference type="AlphaFoldDB" id="M6YKP3"/>
<proteinExistence type="predicted"/>
<evidence type="ECO:0000313" key="1">
    <source>
        <dbReference type="EMBL" id="EMO86903.1"/>
    </source>
</evidence>
<gene>
    <name evidence="1" type="ORF">LEP1GSC024_4731</name>
</gene>
<accession>M6YKP3</accession>
<sequence length="78" mass="9546">MDQHGHRSDRKELKTIQKRIRTVVLLLNFLLNEDRITKGDFIEKFNFKGIFIKRIFNLMKRYRQTAISCRNLIEELFF</sequence>
<evidence type="ECO:0000313" key="2">
    <source>
        <dbReference type="Proteomes" id="UP000012138"/>
    </source>
</evidence>
<organism evidence="1 2">
    <name type="scientific">Leptospira noguchii str. 2001034031</name>
    <dbReference type="NCBI Taxonomy" id="1193053"/>
    <lineage>
        <taxon>Bacteria</taxon>
        <taxon>Pseudomonadati</taxon>
        <taxon>Spirochaetota</taxon>
        <taxon>Spirochaetia</taxon>
        <taxon>Leptospirales</taxon>
        <taxon>Leptospiraceae</taxon>
        <taxon>Leptospira</taxon>
    </lineage>
</organism>
<dbReference type="EMBL" id="AKXB02000175">
    <property type="protein sequence ID" value="EMO86903.1"/>
    <property type="molecule type" value="Genomic_DNA"/>
</dbReference>
<comment type="caution">
    <text evidence="1">The sequence shown here is derived from an EMBL/GenBank/DDBJ whole genome shotgun (WGS) entry which is preliminary data.</text>
</comment>